<dbReference type="InterPro" id="IPR044068">
    <property type="entry name" value="CB"/>
</dbReference>
<dbReference type="InterPro" id="IPR010998">
    <property type="entry name" value="Integrase_recombinase_N"/>
</dbReference>
<dbReference type="Gene3D" id="1.10.150.130">
    <property type="match status" value="1"/>
</dbReference>
<proteinExistence type="predicted"/>
<dbReference type="InterPro" id="IPR011010">
    <property type="entry name" value="DNA_brk_join_enz"/>
</dbReference>
<dbReference type="eggNOG" id="COG4974">
    <property type="taxonomic scope" value="Bacteria"/>
</dbReference>
<dbReference type="SUPFAM" id="SSF56349">
    <property type="entry name" value="DNA breaking-rejoining enzymes"/>
    <property type="match status" value="1"/>
</dbReference>
<dbReference type="STRING" id="349521.HCH_00588"/>
<dbReference type="KEGG" id="hch:HCH_00588"/>
<protein>
    <submittedName>
        <fullName evidence="5">Integrase</fullName>
    </submittedName>
</protein>
<keyword evidence="6" id="KW-1185">Reference proteome</keyword>
<keyword evidence="2 3" id="KW-0238">DNA-binding</keyword>
<reference evidence="5 6" key="1">
    <citation type="journal article" date="2005" name="Nucleic Acids Res.">
        <title>Genomic blueprint of Hahella chejuensis, a marine microbe producing an algicidal agent.</title>
        <authorList>
            <person name="Jeong H."/>
            <person name="Yim J.H."/>
            <person name="Lee C."/>
            <person name="Choi S.-H."/>
            <person name="Park Y.K."/>
            <person name="Yoon S.H."/>
            <person name="Hur C.-G."/>
            <person name="Kang H.-Y."/>
            <person name="Kim D."/>
            <person name="Lee H.H."/>
            <person name="Park K.H."/>
            <person name="Park S.-H."/>
            <person name="Park H.-S."/>
            <person name="Lee H.K."/>
            <person name="Oh T.K."/>
            <person name="Kim J.F."/>
        </authorList>
    </citation>
    <scope>NUCLEOTIDE SEQUENCE [LARGE SCALE GENOMIC DNA]</scope>
    <source>
        <strain evidence="5 6">KCTC 2396</strain>
    </source>
</reference>
<evidence type="ECO:0000256" key="2">
    <source>
        <dbReference type="ARBA" id="ARBA00023125"/>
    </source>
</evidence>
<dbReference type="EMBL" id="CP000155">
    <property type="protein sequence ID" value="ABC27491.1"/>
    <property type="molecule type" value="Genomic_DNA"/>
</dbReference>
<feature type="domain" description="Core-binding (CB)" evidence="4">
    <location>
        <begin position="12"/>
        <end position="92"/>
    </location>
</feature>
<dbReference type="OrthoDB" id="9801717at2"/>
<dbReference type="Proteomes" id="UP000000238">
    <property type="component" value="Chromosome"/>
</dbReference>
<dbReference type="PROSITE" id="PS51900">
    <property type="entry name" value="CB"/>
    <property type="match status" value="1"/>
</dbReference>
<dbReference type="GO" id="GO:0015074">
    <property type="term" value="P:DNA integration"/>
    <property type="evidence" value="ECO:0007669"/>
    <property type="project" value="UniProtKB-KW"/>
</dbReference>
<name>Q2SPD3_HAHCH</name>
<gene>
    <name evidence="5" type="ordered locus">HCH_00588</name>
</gene>
<dbReference type="HOGENOM" id="CLU_160081_1_0_6"/>
<sequence length="105" mass="12312">METAELLLPNEPEFICQLKQAIESQGFSPRTEHSYLHWIYRFISFNHNRSPKELGEKDVRRFLRYVATTLSASPARCKQALKALRFMYQDVLKKPLPDLDDMQPA</sequence>
<dbReference type="InterPro" id="IPR004107">
    <property type="entry name" value="Integrase_SAM-like_N"/>
</dbReference>
<dbReference type="AlphaFoldDB" id="Q2SPD3"/>
<evidence type="ECO:0000259" key="4">
    <source>
        <dbReference type="PROSITE" id="PS51900"/>
    </source>
</evidence>
<dbReference type="GO" id="GO:0003677">
    <property type="term" value="F:DNA binding"/>
    <property type="evidence" value="ECO:0007669"/>
    <property type="project" value="UniProtKB-UniRule"/>
</dbReference>
<evidence type="ECO:0000256" key="3">
    <source>
        <dbReference type="PROSITE-ProRule" id="PRU01248"/>
    </source>
</evidence>
<dbReference type="Pfam" id="PF13495">
    <property type="entry name" value="Phage_int_SAM_4"/>
    <property type="match status" value="1"/>
</dbReference>
<evidence type="ECO:0000313" key="5">
    <source>
        <dbReference type="EMBL" id="ABC27491.1"/>
    </source>
</evidence>
<keyword evidence="1" id="KW-0229">DNA integration</keyword>
<accession>Q2SPD3</accession>
<organism evidence="5 6">
    <name type="scientific">Hahella chejuensis (strain KCTC 2396)</name>
    <dbReference type="NCBI Taxonomy" id="349521"/>
    <lineage>
        <taxon>Bacteria</taxon>
        <taxon>Pseudomonadati</taxon>
        <taxon>Pseudomonadota</taxon>
        <taxon>Gammaproteobacteria</taxon>
        <taxon>Oceanospirillales</taxon>
        <taxon>Hahellaceae</taxon>
        <taxon>Hahella</taxon>
    </lineage>
</organism>
<evidence type="ECO:0000313" key="6">
    <source>
        <dbReference type="Proteomes" id="UP000000238"/>
    </source>
</evidence>
<dbReference type="RefSeq" id="WP_011394568.1">
    <property type="nucleotide sequence ID" value="NC_007645.1"/>
</dbReference>
<evidence type="ECO:0000256" key="1">
    <source>
        <dbReference type="ARBA" id="ARBA00022908"/>
    </source>
</evidence>